<dbReference type="RefSeq" id="YP_009258868.1">
    <property type="nucleotide sequence ID" value="NC_030365.1"/>
</dbReference>
<evidence type="ECO:0000256" key="14">
    <source>
        <dbReference type="ARBA" id="ARBA00023128"/>
    </source>
</evidence>
<dbReference type="InterPro" id="IPR001750">
    <property type="entry name" value="ND/Mrp_TM"/>
</dbReference>
<dbReference type="PANTHER" id="PTHR46552:SF1">
    <property type="entry name" value="NADH-UBIQUINONE OXIDOREDUCTASE CHAIN 2"/>
    <property type="match status" value="1"/>
</dbReference>
<protein>
    <recommendedName>
        <fullName evidence="4 17">NADH-ubiquinone oxidoreductase chain 2</fullName>
        <ecNumber evidence="3 17">7.1.1.2</ecNumber>
    </recommendedName>
</protein>
<dbReference type="GO" id="GO:0005743">
    <property type="term" value="C:mitochondrial inner membrane"/>
    <property type="evidence" value="ECO:0007669"/>
    <property type="project" value="UniProtKB-SubCell"/>
</dbReference>
<comment type="function">
    <text evidence="17">Core subunit of the mitochondrial membrane respiratory chain NADH dehydrogenase (Complex I) which catalyzes electron transfer from NADH through the respiratory chain, using ubiquinone as an electron acceptor. Essential for the catalytic activity and assembly of complex I.</text>
</comment>
<dbReference type="Pfam" id="PF00361">
    <property type="entry name" value="Proton_antipo_M"/>
    <property type="match status" value="1"/>
</dbReference>
<feature type="domain" description="NADH dehydrogenase subunit 2 C-terminal" evidence="19">
    <location>
        <begin position="290"/>
        <end position="343"/>
    </location>
</feature>
<evidence type="ECO:0000256" key="16">
    <source>
        <dbReference type="ARBA" id="ARBA00049551"/>
    </source>
</evidence>
<evidence type="ECO:0000256" key="7">
    <source>
        <dbReference type="ARBA" id="ARBA00022692"/>
    </source>
</evidence>
<keyword evidence="11 17" id="KW-1133">Transmembrane helix</keyword>
<feature type="transmembrane region" description="Helical" evidence="17">
    <location>
        <begin position="57"/>
        <end position="80"/>
    </location>
</feature>
<geneLocation type="mitochondrion" evidence="20"/>
<dbReference type="AlphaFoldDB" id="A0A3G0Z5R1"/>
<evidence type="ECO:0000256" key="12">
    <source>
        <dbReference type="ARBA" id="ARBA00023027"/>
    </source>
</evidence>
<evidence type="ECO:0000256" key="13">
    <source>
        <dbReference type="ARBA" id="ARBA00023075"/>
    </source>
</evidence>
<feature type="transmembrane region" description="Helical" evidence="17">
    <location>
        <begin position="274"/>
        <end position="294"/>
    </location>
</feature>
<evidence type="ECO:0000256" key="3">
    <source>
        <dbReference type="ARBA" id="ARBA00012944"/>
    </source>
</evidence>
<name>A0A3G0Z5R1_BOTMY</name>
<gene>
    <name evidence="20" type="primary">ND2</name>
</gene>
<evidence type="ECO:0000259" key="19">
    <source>
        <dbReference type="Pfam" id="PF06444"/>
    </source>
</evidence>
<comment type="subcellular location">
    <subcellularLocation>
        <location evidence="1 17">Mitochondrion inner membrane</location>
        <topology evidence="1 17">Multi-pass membrane protein</topology>
    </subcellularLocation>
</comment>
<keyword evidence="14 17" id="KW-0496">Mitochondrion</keyword>
<keyword evidence="5" id="KW-0813">Transport</keyword>
<keyword evidence="9 17" id="KW-1278">Translocase</keyword>
<feature type="transmembrane region" description="Helical" evidence="17">
    <location>
        <begin position="178"/>
        <end position="196"/>
    </location>
</feature>
<evidence type="ECO:0000256" key="4">
    <source>
        <dbReference type="ARBA" id="ARBA00021008"/>
    </source>
</evidence>
<dbReference type="PRINTS" id="PR01436">
    <property type="entry name" value="NADHDHGNASE2"/>
</dbReference>
<proteinExistence type="inferred from homology"/>
<feature type="transmembrane region" description="Helical" evidence="17">
    <location>
        <begin position="326"/>
        <end position="348"/>
    </location>
</feature>
<evidence type="ECO:0000256" key="17">
    <source>
        <dbReference type="RuleBase" id="RU003403"/>
    </source>
</evidence>
<feature type="transmembrane region" description="Helical" evidence="17">
    <location>
        <begin position="237"/>
        <end position="254"/>
    </location>
</feature>
<dbReference type="InterPro" id="IPR003917">
    <property type="entry name" value="NADH_UbQ_OxRdtase_chain2"/>
</dbReference>
<evidence type="ECO:0000259" key="18">
    <source>
        <dbReference type="Pfam" id="PF00361"/>
    </source>
</evidence>
<reference evidence="20" key="1">
    <citation type="journal article" date="2016" name="Mitochondrial DNA A DNA Mapp Seq Anal">
        <title>Novel gene arrangement in the mitochondrial genome of Bothus myriaster (Pleuronectiformes: Bothidae): evidence for the Dimer-Mitogenome and Non-random Loss model.</title>
        <authorList>
            <person name="Gong L."/>
            <person name="Shi W."/>
            <person name="Yang M."/>
            <person name="Li D."/>
            <person name="Kong X."/>
        </authorList>
    </citation>
    <scope>NUCLEOTIDE SEQUENCE</scope>
</reference>
<sequence length="349" mass="37270">MSPYILCTLLASIGLGTTITVTSSHWLLAWMGLEIGTLAMVPLMARSHQPRAVEAAVKYFIAQATAAATLLLAAATNAWFTGEWDICQASNPVSAALAVASLAFKLGMAPLHLWLPEVLQGLDLPTGWVLSTWQKIAPFVLLTQLQASCSTPVVIALGVTSILVGGWGGLNQTQLRKVIAYSSIAHLGWMVLVVQFSPNLSLFALMIYIVLTSSLFLALTLNAVTDMNSLAISWYKAPGLTAVTPLILLSLGGLPPLTGFGPKWMILLELSRQGLLAVATLVAISSLLSLYFYLRVSYNAALTMPPNSLPSTSPPRFQTQQKSFPLALSTIMSLGLLPLMPALTVLLLQ</sequence>
<keyword evidence="6 17" id="KW-0679">Respiratory chain</keyword>
<comment type="similarity">
    <text evidence="2 17">Belongs to the complex I subunit 2 family.</text>
</comment>
<evidence type="ECO:0000256" key="5">
    <source>
        <dbReference type="ARBA" id="ARBA00022448"/>
    </source>
</evidence>
<keyword evidence="13 17" id="KW-0830">Ubiquinone</keyword>
<evidence type="ECO:0000256" key="2">
    <source>
        <dbReference type="ARBA" id="ARBA00007012"/>
    </source>
</evidence>
<feature type="transmembrane region" description="Helical" evidence="17">
    <location>
        <begin position="153"/>
        <end position="171"/>
    </location>
</feature>
<dbReference type="GO" id="GO:0008137">
    <property type="term" value="F:NADH dehydrogenase (ubiquinone) activity"/>
    <property type="evidence" value="ECO:0007669"/>
    <property type="project" value="UniProtKB-EC"/>
</dbReference>
<evidence type="ECO:0000256" key="1">
    <source>
        <dbReference type="ARBA" id="ARBA00004448"/>
    </source>
</evidence>
<dbReference type="GO" id="GO:0006120">
    <property type="term" value="P:mitochondrial electron transport, NADH to ubiquinone"/>
    <property type="evidence" value="ECO:0007669"/>
    <property type="project" value="InterPro"/>
</dbReference>
<evidence type="ECO:0000256" key="8">
    <source>
        <dbReference type="ARBA" id="ARBA00022792"/>
    </source>
</evidence>
<keyword evidence="10 17" id="KW-0249">Electron transport</keyword>
<dbReference type="InterPro" id="IPR010933">
    <property type="entry name" value="NADH_DH_su2_C"/>
</dbReference>
<evidence type="ECO:0000256" key="9">
    <source>
        <dbReference type="ARBA" id="ARBA00022967"/>
    </source>
</evidence>
<comment type="catalytic activity">
    <reaction evidence="16 17">
        <text>a ubiquinone + NADH + 5 H(+)(in) = a ubiquinol + NAD(+) + 4 H(+)(out)</text>
        <dbReference type="Rhea" id="RHEA:29091"/>
        <dbReference type="Rhea" id="RHEA-COMP:9565"/>
        <dbReference type="Rhea" id="RHEA-COMP:9566"/>
        <dbReference type="ChEBI" id="CHEBI:15378"/>
        <dbReference type="ChEBI" id="CHEBI:16389"/>
        <dbReference type="ChEBI" id="CHEBI:17976"/>
        <dbReference type="ChEBI" id="CHEBI:57540"/>
        <dbReference type="ChEBI" id="CHEBI:57945"/>
        <dbReference type="EC" id="7.1.1.2"/>
    </reaction>
</comment>
<dbReference type="CTD" id="4536"/>
<dbReference type="PANTHER" id="PTHR46552">
    <property type="entry name" value="NADH-UBIQUINONE OXIDOREDUCTASE CHAIN 2"/>
    <property type="match status" value="1"/>
</dbReference>
<evidence type="ECO:0000256" key="15">
    <source>
        <dbReference type="ARBA" id="ARBA00023136"/>
    </source>
</evidence>
<evidence type="ECO:0000256" key="11">
    <source>
        <dbReference type="ARBA" id="ARBA00022989"/>
    </source>
</evidence>
<feature type="domain" description="NADH:quinone oxidoreductase/Mrp antiporter transmembrane" evidence="18">
    <location>
        <begin position="23"/>
        <end position="288"/>
    </location>
</feature>
<keyword evidence="12 17" id="KW-0520">NAD</keyword>
<dbReference type="EC" id="7.1.1.2" evidence="3 17"/>
<dbReference type="InterPro" id="IPR050175">
    <property type="entry name" value="Complex_I_Subunit_2"/>
</dbReference>
<dbReference type="EMBL" id="KJ433563">
    <property type="protein sequence ID" value="AID59798.1"/>
    <property type="molecule type" value="Genomic_DNA"/>
</dbReference>
<evidence type="ECO:0000256" key="10">
    <source>
        <dbReference type="ARBA" id="ARBA00022982"/>
    </source>
</evidence>
<evidence type="ECO:0000256" key="6">
    <source>
        <dbReference type="ARBA" id="ARBA00022660"/>
    </source>
</evidence>
<organism evidence="20">
    <name type="scientific">Bothus myriaster</name>
    <name type="common">Indo-Pacific oval flounder</name>
    <name type="synonym">Rhombus myriaster</name>
    <dbReference type="NCBI Taxonomy" id="366894"/>
    <lineage>
        <taxon>Eukaryota</taxon>
        <taxon>Metazoa</taxon>
        <taxon>Chordata</taxon>
        <taxon>Craniata</taxon>
        <taxon>Vertebrata</taxon>
        <taxon>Euteleostomi</taxon>
        <taxon>Actinopterygii</taxon>
        <taxon>Neopterygii</taxon>
        <taxon>Teleostei</taxon>
        <taxon>Neoteleostei</taxon>
        <taxon>Acanthomorphata</taxon>
        <taxon>Carangaria</taxon>
        <taxon>Pleuronectiformes</taxon>
        <taxon>Pleuronectoidei</taxon>
        <taxon>Bothidae</taxon>
        <taxon>Bothus</taxon>
    </lineage>
</organism>
<feature type="transmembrane region" description="Helical" evidence="17">
    <location>
        <begin position="202"/>
        <end position="225"/>
    </location>
</feature>
<keyword evidence="15 17" id="KW-0472">Membrane</keyword>
<feature type="transmembrane region" description="Helical" evidence="17">
    <location>
        <begin position="92"/>
        <end position="115"/>
    </location>
</feature>
<accession>A0A3G0Z5R1</accession>
<evidence type="ECO:0000313" key="20">
    <source>
        <dbReference type="EMBL" id="AID59798.1"/>
    </source>
</evidence>
<dbReference type="Pfam" id="PF06444">
    <property type="entry name" value="NADH_dehy_S2_C"/>
    <property type="match status" value="1"/>
</dbReference>
<keyword evidence="8 17" id="KW-0999">Mitochondrion inner membrane</keyword>
<dbReference type="GeneID" id="27985488"/>
<keyword evidence="7 17" id="KW-0812">Transmembrane</keyword>